<keyword evidence="3" id="KW-1185">Reference proteome</keyword>
<dbReference type="GO" id="GO:0003676">
    <property type="term" value="F:nucleic acid binding"/>
    <property type="evidence" value="ECO:0007669"/>
    <property type="project" value="InterPro"/>
</dbReference>
<dbReference type="GO" id="GO:0004523">
    <property type="term" value="F:RNA-DNA hybrid ribonuclease activity"/>
    <property type="evidence" value="ECO:0007669"/>
    <property type="project" value="InterPro"/>
</dbReference>
<sequence>MAYCLEVNQHGGHVWKRLVIAYRVYVRNFDELICMSSLVISHFVNNHLAKPILVDNLGTLLHEVGGASTGIIIRNNTGLIMRAVCLWNRYVPNELAVEVLASTQALRFAQELGFWKVEVEVDSLVVIMKF</sequence>
<evidence type="ECO:0000259" key="1">
    <source>
        <dbReference type="Pfam" id="PF13456"/>
    </source>
</evidence>
<accession>A0A7J8VD84</accession>
<evidence type="ECO:0000313" key="3">
    <source>
        <dbReference type="Proteomes" id="UP000593573"/>
    </source>
</evidence>
<proteinExistence type="predicted"/>
<dbReference type="OrthoDB" id="968799at2759"/>
<dbReference type="EMBL" id="JABFAB010000009">
    <property type="protein sequence ID" value="MBA0660409.1"/>
    <property type="molecule type" value="Genomic_DNA"/>
</dbReference>
<evidence type="ECO:0000313" key="2">
    <source>
        <dbReference type="EMBL" id="MBA0660409.1"/>
    </source>
</evidence>
<dbReference type="Proteomes" id="UP000593573">
    <property type="component" value="Unassembled WGS sequence"/>
</dbReference>
<reference evidence="2 3" key="1">
    <citation type="journal article" date="2019" name="Genome Biol. Evol.">
        <title>Insights into the evolution of the New World diploid cottons (Gossypium, subgenus Houzingenia) based on genome sequencing.</title>
        <authorList>
            <person name="Grover C.E."/>
            <person name="Arick M.A. 2nd"/>
            <person name="Thrash A."/>
            <person name="Conover J.L."/>
            <person name="Sanders W.S."/>
            <person name="Peterson D.G."/>
            <person name="Frelichowski J.E."/>
            <person name="Scheffler J.A."/>
            <person name="Scheffler B.E."/>
            <person name="Wendel J.F."/>
        </authorList>
    </citation>
    <scope>NUCLEOTIDE SEQUENCE [LARGE SCALE GENOMIC DNA]</scope>
    <source>
        <strain evidence="2">57</strain>
        <tissue evidence="2">Leaf</tissue>
    </source>
</reference>
<gene>
    <name evidence="2" type="ORF">Goklo_012428</name>
</gene>
<protein>
    <recommendedName>
        <fullName evidence="1">RNase H type-1 domain-containing protein</fullName>
    </recommendedName>
</protein>
<name>A0A7J8VD84_9ROSI</name>
<dbReference type="AlphaFoldDB" id="A0A7J8VD84"/>
<dbReference type="Pfam" id="PF13456">
    <property type="entry name" value="RVT_3"/>
    <property type="match status" value="1"/>
</dbReference>
<organism evidence="2 3">
    <name type="scientific">Gossypium klotzschianum</name>
    <dbReference type="NCBI Taxonomy" id="34286"/>
    <lineage>
        <taxon>Eukaryota</taxon>
        <taxon>Viridiplantae</taxon>
        <taxon>Streptophyta</taxon>
        <taxon>Embryophyta</taxon>
        <taxon>Tracheophyta</taxon>
        <taxon>Spermatophyta</taxon>
        <taxon>Magnoliopsida</taxon>
        <taxon>eudicotyledons</taxon>
        <taxon>Gunneridae</taxon>
        <taxon>Pentapetalae</taxon>
        <taxon>rosids</taxon>
        <taxon>malvids</taxon>
        <taxon>Malvales</taxon>
        <taxon>Malvaceae</taxon>
        <taxon>Malvoideae</taxon>
        <taxon>Gossypium</taxon>
    </lineage>
</organism>
<feature type="domain" description="RNase H type-1" evidence="1">
    <location>
        <begin position="59"/>
        <end position="127"/>
    </location>
</feature>
<comment type="caution">
    <text evidence="2">The sequence shown here is derived from an EMBL/GenBank/DDBJ whole genome shotgun (WGS) entry which is preliminary data.</text>
</comment>
<dbReference type="InterPro" id="IPR002156">
    <property type="entry name" value="RNaseH_domain"/>
</dbReference>